<name>A0A4V4HAI5_DENBC</name>
<dbReference type="AlphaFoldDB" id="A0A4V4HAI5"/>
<dbReference type="Proteomes" id="UP000297245">
    <property type="component" value="Unassembled WGS sequence"/>
</dbReference>
<feature type="non-terminal residue" evidence="1">
    <location>
        <position position="1"/>
    </location>
</feature>
<dbReference type="EMBL" id="ML181778">
    <property type="protein sequence ID" value="THU75625.1"/>
    <property type="molecule type" value="Genomic_DNA"/>
</dbReference>
<evidence type="ECO:0000313" key="2">
    <source>
        <dbReference type="Proteomes" id="UP000297245"/>
    </source>
</evidence>
<protein>
    <submittedName>
        <fullName evidence="1">Uncharacterized protein</fullName>
    </submittedName>
</protein>
<proteinExistence type="predicted"/>
<keyword evidence="2" id="KW-1185">Reference proteome</keyword>
<dbReference type="InterPro" id="IPR041078">
    <property type="entry name" value="Plavaka"/>
</dbReference>
<dbReference type="OrthoDB" id="3252362at2759"/>
<dbReference type="Pfam" id="PF18759">
    <property type="entry name" value="Plavaka"/>
    <property type="match status" value="1"/>
</dbReference>
<organism evidence="1 2">
    <name type="scientific">Dendrothele bispora (strain CBS 962.96)</name>
    <dbReference type="NCBI Taxonomy" id="1314807"/>
    <lineage>
        <taxon>Eukaryota</taxon>
        <taxon>Fungi</taxon>
        <taxon>Dikarya</taxon>
        <taxon>Basidiomycota</taxon>
        <taxon>Agaricomycotina</taxon>
        <taxon>Agaricomycetes</taxon>
        <taxon>Agaricomycetidae</taxon>
        <taxon>Agaricales</taxon>
        <taxon>Agaricales incertae sedis</taxon>
        <taxon>Dendrothele</taxon>
    </lineage>
</organism>
<sequence length="588" mass="67203">PILAAYVGDYPEQVLVTCVYSGHCASCGCPKDELGNYPCEAEYRDISEAIEAVKLVGTEDWAQTCLRAKLKPVQHPFWEDLPYTDIFRSITPDILHQLYQGVMKHLIGWITAICGKDEVDARVRRLPLNHGIRNFHKGITTLSRVTGAEHKQICSLLLGLVLDTPFLTGVQSRQLISATRSLLDFLYLACYPIHSDESLKSLEEVLQTFHDNKSIFISLGVRDHFNFPKIHFLCHYVRAIKFYGTTDNYNTETTERLHIDFAKDAYRASNKKDEYSQMTKWLERREKVMHHSNYVAWRCTQFTSSQQQVDNMVNTSSQTAQLGQRFDFPGALRTLTDLRCPYQQKITKFPTVKTVTISKLEDPGPKGYGATKFYFSLRRFIAQWSHPNLSIREQEEMTEFIALPFRSVPVWHQVKFVNPDLYGDATLDVLKAHPRKTNSHDKVIQSRQFDTALIQKRANNPNNGFLDGLCVGRVRVIFSLPAQAIDRLFPPAVTARPPSHLAYVEWFTGFSRNPDASSGLYRIRHDVLSDSTLKASVVPLETIKQSVHLFPKWGGSVPADWSCESVLDDCAIFYVNPFKDLRTYCNFQ</sequence>
<gene>
    <name evidence="1" type="ORF">K435DRAFT_706780</name>
</gene>
<evidence type="ECO:0000313" key="1">
    <source>
        <dbReference type="EMBL" id="THU75625.1"/>
    </source>
</evidence>
<reference evidence="1 2" key="1">
    <citation type="journal article" date="2019" name="Nat. Ecol. Evol.">
        <title>Megaphylogeny resolves global patterns of mushroom evolution.</title>
        <authorList>
            <person name="Varga T."/>
            <person name="Krizsan K."/>
            <person name="Foldi C."/>
            <person name="Dima B."/>
            <person name="Sanchez-Garcia M."/>
            <person name="Sanchez-Ramirez S."/>
            <person name="Szollosi G.J."/>
            <person name="Szarkandi J.G."/>
            <person name="Papp V."/>
            <person name="Albert L."/>
            <person name="Andreopoulos W."/>
            <person name="Angelini C."/>
            <person name="Antonin V."/>
            <person name="Barry K.W."/>
            <person name="Bougher N.L."/>
            <person name="Buchanan P."/>
            <person name="Buyck B."/>
            <person name="Bense V."/>
            <person name="Catcheside P."/>
            <person name="Chovatia M."/>
            <person name="Cooper J."/>
            <person name="Damon W."/>
            <person name="Desjardin D."/>
            <person name="Finy P."/>
            <person name="Geml J."/>
            <person name="Haridas S."/>
            <person name="Hughes K."/>
            <person name="Justo A."/>
            <person name="Karasinski D."/>
            <person name="Kautmanova I."/>
            <person name="Kiss B."/>
            <person name="Kocsube S."/>
            <person name="Kotiranta H."/>
            <person name="LaButti K.M."/>
            <person name="Lechner B.E."/>
            <person name="Liimatainen K."/>
            <person name="Lipzen A."/>
            <person name="Lukacs Z."/>
            <person name="Mihaltcheva S."/>
            <person name="Morgado L.N."/>
            <person name="Niskanen T."/>
            <person name="Noordeloos M.E."/>
            <person name="Ohm R.A."/>
            <person name="Ortiz-Santana B."/>
            <person name="Ovrebo C."/>
            <person name="Racz N."/>
            <person name="Riley R."/>
            <person name="Savchenko A."/>
            <person name="Shiryaev A."/>
            <person name="Soop K."/>
            <person name="Spirin V."/>
            <person name="Szebenyi C."/>
            <person name="Tomsovsky M."/>
            <person name="Tulloss R.E."/>
            <person name="Uehling J."/>
            <person name="Grigoriev I.V."/>
            <person name="Vagvolgyi C."/>
            <person name="Papp T."/>
            <person name="Martin F.M."/>
            <person name="Miettinen O."/>
            <person name="Hibbett D.S."/>
            <person name="Nagy L.G."/>
        </authorList>
    </citation>
    <scope>NUCLEOTIDE SEQUENCE [LARGE SCALE GENOMIC DNA]</scope>
    <source>
        <strain evidence="1 2">CBS 962.96</strain>
    </source>
</reference>
<accession>A0A4V4HAI5</accession>